<sequence length="479" mass="53623">MILNKITFSFAILFFTIASYAQIATPQVLSSNMVLQQGQKVPVWGTAGAKEIIHIFFDKQHIKVKADFQGNWKTELQPMKANKIPQKMIIKGRNTNIVYDNILIGEVWLCSGQSNMEYRMKLYSKFVLPAKGEDLAGLELTKPDNPMIRVFNCSRDSNKKSTWEIAGGESLENTSVVGYFFGKDLQHKLNIPVGIITSAIGGTRIESWTTTEAYQSSPLFATQLKANNGKIDGFGPGNWYKIMIEPLVPFAVKGILWYQGENNCGIGDKQYDKKMQVMVESWRNKFEIENAPFYYVLLAPHIYSDRLHKGTSKAVTAADLPFFRIEQIKAKSLIPNSEFVTITDLVDDIRDIHPSYKWEVGARLARVALAKTYGFNKIIWSGPRVSKTEVNGDSVIVTFDYCGEGLKTNDGKRILWFEIAAKDNVFVPAITDIVGIDKVVVSNPDISQPAKVRFAWHETAVPNLVNSEGLPATPFGATE</sequence>
<dbReference type="RefSeq" id="WP_188221004.1">
    <property type="nucleotide sequence ID" value="NZ_NASZ01000018.1"/>
</dbReference>
<organism evidence="4 5">
    <name type="scientific">Flavobacterium pokkalii</name>
    <dbReference type="NCBI Taxonomy" id="1940408"/>
    <lineage>
        <taxon>Bacteria</taxon>
        <taxon>Pseudomonadati</taxon>
        <taxon>Bacteroidota</taxon>
        <taxon>Flavobacteriia</taxon>
        <taxon>Flavobacteriales</taxon>
        <taxon>Flavobacteriaceae</taxon>
        <taxon>Flavobacterium</taxon>
    </lineage>
</organism>
<feature type="domain" description="Sialate O-acetylesterase" evidence="3">
    <location>
        <begin position="106"/>
        <end position="365"/>
    </location>
</feature>
<comment type="caution">
    <text evidence="4">The sequence shown here is derived from an EMBL/GenBank/DDBJ whole genome shotgun (WGS) entry which is preliminary data.</text>
</comment>
<dbReference type="Proteomes" id="UP000661715">
    <property type="component" value="Unassembled WGS sequence"/>
</dbReference>
<keyword evidence="5" id="KW-1185">Reference proteome</keyword>
<feature type="chain" id="PRO_5045596817" description="Sialate O-acetylesterase domain-containing protein" evidence="2">
    <location>
        <begin position="24"/>
        <end position="479"/>
    </location>
</feature>
<dbReference type="EMBL" id="NASZ01000018">
    <property type="protein sequence ID" value="MBD0725837.1"/>
    <property type="molecule type" value="Genomic_DNA"/>
</dbReference>
<dbReference type="PANTHER" id="PTHR22901">
    <property type="entry name" value="SIALATE O-ACETYLESTERASE"/>
    <property type="match status" value="1"/>
</dbReference>
<evidence type="ECO:0000259" key="3">
    <source>
        <dbReference type="Pfam" id="PF03629"/>
    </source>
</evidence>
<gene>
    <name evidence="4" type="ORF">B6A10_11655</name>
</gene>
<dbReference type="PANTHER" id="PTHR22901:SF0">
    <property type="entry name" value="SIALATE O-ACETYLESTERASE"/>
    <property type="match status" value="1"/>
</dbReference>
<name>A0ABR7USF9_9FLAO</name>
<dbReference type="SUPFAM" id="SSF52266">
    <property type="entry name" value="SGNH hydrolase"/>
    <property type="match status" value="1"/>
</dbReference>
<dbReference type="Gene3D" id="3.40.50.1110">
    <property type="entry name" value="SGNH hydrolase"/>
    <property type="match status" value="1"/>
</dbReference>
<proteinExistence type="predicted"/>
<dbReference type="InterPro" id="IPR039329">
    <property type="entry name" value="SIAE"/>
</dbReference>
<reference evidence="4 5" key="1">
    <citation type="journal article" date="2020" name="Microbiol. Res.">
        <title>Flavobacterium pokkalii sp. nov., a novel plant growth promoting native rhizobacteria isolated from pokkali rice grown in coastal saline affected agricultural regions of southern India, Kerala.</title>
        <authorList>
            <person name="Menon R.R."/>
            <person name="Kumari S."/>
            <person name="Viver T."/>
            <person name="Rameshkumar N."/>
        </authorList>
    </citation>
    <scope>NUCLEOTIDE SEQUENCE [LARGE SCALE GENOMIC DNA]</scope>
    <source>
        <strain evidence="4 5">L1I52</strain>
    </source>
</reference>
<evidence type="ECO:0000256" key="1">
    <source>
        <dbReference type="ARBA" id="ARBA00022801"/>
    </source>
</evidence>
<keyword evidence="2" id="KW-0732">Signal</keyword>
<keyword evidence="1" id="KW-0378">Hydrolase</keyword>
<feature type="signal peptide" evidence="2">
    <location>
        <begin position="1"/>
        <end position="23"/>
    </location>
</feature>
<dbReference type="Pfam" id="PF03629">
    <property type="entry name" value="SASA"/>
    <property type="match status" value="1"/>
</dbReference>
<evidence type="ECO:0000256" key="2">
    <source>
        <dbReference type="SAM" id="SignalP"/>
    </source>
</evidence>
<protein>
    <recommendedName>
        <fullName evidence="3">Sialate O-acetylesterase domain-containing protein</fullName>
    </recommendedName>
</protein>
<evidence type="ECO:0000313" key="4">
    <source>
        <dbReference type="EMBL" id="MBD0725837.1"/>
    </source>
</evidence>
<dbReference type="InterPro" id="IPR036514">
    <property type="entry name" value="SGNH_hydro_sf"/>
</dbReference>
<dbReference type="InterPro" id="IPR005181">
    <property type="entry name" value="SASA"/>
</dbReference>
<evidence type="ECO:0000313" key="5">
    <source>
        <dbReference type="Proteomes" id="UP000661715"/>
    </source>
</evidence>
<accession>A0ABR7USF9</accession>